<dbReference type="InterPro" id="IPR022192">
    <property type="entry name" value="SUV3_C"/>
</dbReference>
<dbReference type="InterPro" id="IPR050699">
    <property type="entry name" value="RNA-DNA_Helicase"/>
</dbReference>
<protein>
    <recommendedName>
        <fullName evidence="12">ATP-dependent RNA helicase SUV3, mitochondrial</fullName>
        <ecNumber evidence="4">3.6.4.13</ecNumber>
    </recommendedName>
</protein>
<sequence length="946" mass="105823">MQAWSRQPTQCVFCAFRRSRPTARPLRQVREWSSTPLQSQEQDVQRRHPRKRPRERDGDRNGSDRPQWKDGKAKDTRGIGRRPTFLNDGPTEFEADNDLMSNIEKAAAVLKQRLSTKKFTEDDERNQMQELDPTGQSWKAFHGYLKSLRRKARDGVSTSAKSTWNDLGRLWTKSGKTGLETELYFMFLDFSLKPMSTNDVRDAAGMSVDIRYPTEWYANARRAQRTIHLHVGPTNSGKTYNALKRLQESKNGFYAGPLRLLAHEVYSRFRANGVPCDLITGDDIRLEENEDTSVYASTVEMVNTSKEVEVAVIDEIQMMGSEDRGWAWTRAFLGANAKEVHLCGEQRVIPLIRELSASMGDTLKIHHYERLNPLRCMSRSLRGNLKQLRKGDCIVAFSIMQIHALKKQIELETGKRCAIVYGSLPPETRAEQADLFNDPDNNYDYLVASDAIGMGLNLSVKRIIFNSTKKYDGAKQVQLTIPQIKQIAGRAGRFRSAHQDKNKSAIADKEENVGLVTSLDETDLPVIRAALQTEAPPMRKAGLIPPAEYLEEYAARLPAGVPFEYLMRKVANTANLHPRFFLCDIRDKLALARATDDVPGLTIEQRVNLTAAPANVRDPRAAKCLKALAKVIAGNQSVTVADVQEIPLEILTEDPKPDRAYLENLEVLHKCLILYLWLSYRFITNLRDQPMAVHAKGLTEQKINWTLRAFSANPKLRERLRKIRAEQTNLDPAQFKTDMPKADGTAEVTEKDATMPVEVAVEEQTDESEPELGGMQYTEDAPVRIGEGEESIAEHFAEPGQSLDSEFTGAGNTDEDNEQERLQTDYAEESLIDDLAEPPTANVNEHDLIPNTAEGEHQIDPRPADRASEPIITPEEEAIIEQEVHTAGELQPDPADADTSKPPVEGDVPTAKGQKGEVIDLAPGQVVQEEEVSQPRSASVSAGGSG</sequence>
<dbReference type="Gene3D" id="3.40.50.300">
    <property type="entry name" value="P-loop containing nucleotide triphosphate hydrolases"/>
    <property type="match status" value="2"/>
</dbReference>
<evidence type="ECO:0000256" key="13">
    <source>
        <dbReference type="SAM" id="MobiDB-lite"/>
    </source>
</evidence>
<dbReference type="Pfam" id="PF18147">
    <property type="entry name" value="Suv3_C_1"/>
    <property type="match status" value="1"/>
</dbReference>
<evidence type="ECO:0000256" key="7">
    <source>
        <dbReference type="ARBA" id="ARBA00022806"/>
    </source>
</evidence>
<evidence type="ECO:0000313" key="15">
    <source>
        <dbReference type="EMBL" id="KAK5949558.1"/>
    </source>
</evidence>
<dbReference type="InterPro" id="IPR001650">
    <property type="entry name" value="Helicase_C-like"/>
</dbReference>
<evidence type="ECO:0000256" key="9">
    <source>
        <dbReference type="ARBA" id="ARBA00022946"/>
    </source>
</evidence>
<dbReference type="InterPro" id="IPR055206">
    <property type="entry name" value="DEXQc_SUV3"/>
</dbReference>
<dbReference type="CDD" id="cd18805">
    <property type="entry name" value="SF2_C_suv3"/>
    <property type="match status" value="1"/>
</dbReference>
<comment type="subcellular location">
    <subcellularLocation>
        <location evidence="3">Mitochondrion</location>
    </subcellularLocation>
</comment>
<dbReference type="GO" id="GO:0016787">
    <property type="term" value="F:hydrolase activity"/>
    <property type="evidence" value="ECO:0007669"/>
    <property type="project" value="UniProtKB-KW"/>
</dbReference>
<feature type="compositionally biased region" description="Polar residues" evidence="13">
    <location>
        <begin position="934"/>
        <end position="946"/>
    </location>
</feature>
<dbReference type="PROSITE" id="PS51194">
    <property type="entry name" value="HELICASE_CTER"/>
    <property type="match status" value="1"/>
</dbReference>
<dbReference type="Pfam" id="PF00271">
    <property type="entry name" value="Helicase_C"/>
    <property type="match status" value="1"/>
</dbReference>
<dbReference type="Gene3D" id="1.20.272.40">
    <property type="match status" value="1"/>
</dbReference>
<dbReference type="GO" id="GO:0005524">
    <property type="term" value="F:ATP binding"/>
    <property type="evidence" value="ECO:0007669"/>
    <property type="project" value="UniProtKB-KW"/>
</dbReference>
<dbReference type="FunFam" id="3.40.50.300:FF:001549">
    <property type="entry name" value="SUV3p ATP-dependent RNA helicase"/>
    <property type="match status" value="1"/>
</dbReference>
<gene>
    <name evidence="15" type="primary">SUV3</name>
    <name evidence="15" type="ORF">OHC33_009365</name>
</gene>
<feature type="compositionally biased region" description="Polar residues" evidence="13">
    <location>
        <begin position="31"/>
        <end position="42"/>
    </location>
</feature>
<keyword evidence="10" id="KW-0496">Mitochondrion</keyword>
<dbReference type="EMBL" id="JAKLMC020000034">
    <property type="protein sequence ID" value="KAK5949558.1"/>
    <property type="molecule type" value="Genomic_DNA"/>
</dbReference>
<accession>A0AAN8EPX1</accession>
<evidence type="ECO:0000256" key="1">
    <source>
        <dbReference type="ARBA" id="ARBA00001936"/>
    </source>
</evidence>
<dbReference type="PANTHER" id="PTHR12131:SF1">
    <property type="entry name" value="ATP-DEPENDENT RNA HELICASE SUPV3L1, MITOCHONDRIAL-RELATED"/>
    <property type="match status" value="1"/>
</dbReference>
<evidence type="ECO:0000256" key="6">
    <source>
        <dbReference type="ARBA" id="ARBA00022801"/>
    </source>
</evidence>
<dbReference type="GO" id="GO:0003724">
    <property type="term" value="F:RNA helicase activity"/>
    <property type="evidence" value="ECO:0007669"/>
    <property type="project" value="UniProtKB-EC"/>
</dbReference>
<dbReference type="EC" id="3.6.4.13" evidence="4"/>
<evidence type="ECO:0000313" key="16">
    <source>
        <dbReference type="Proteomes" id="UP001316803"/>
    </source>
</evidence>
<dbReference type="AlphaFoldDB" id="A0AAN8EPX1"/>
<dbReference type="PANTHER" id="PTHR12131">
    <property type="entry name" value="ATP-DEPENDENT RNA AND DNA HELICASE"/>
    <property type="match status" value="1"/>
</dbReference>
<evidence type="ECO:0000256" key="2">
    <source>
        <dbReference type="ARBA" id="ARBA00001946"/>
    </source>
</evidence>
<proteinExistence type="predicted"/>
<evidence type="ECO:0000256" key="12">
    <source>
        <dbReference type="ARBA" id="ARBA00071444"/>
    </source>
</evidence>
<feature type="compositionally biased region" description="Basic and acidic residues" evidence="13">
    <location>
        <begin position="844"/>
        <end position="868"/>
    </location>
</feature>
<organism evidence="15 16">
    <name type="scientific">Knufia fluminis</name>
    <dbReference type="NCBI Taxonomy" id="191047"/>
    <lineage>
        <taxon>Eukaryota</taxon>
        <taxon>Fungi</taxon>
        <taxon>Dikarya</taxon>
        <taxon>Ascomycota</taxon>
        <taxon>Pezizomycotina</taxon>
        <taxon>Eurotiomycetes</taxon>
        <taxon>Chaetothyriomycetidae</taxon>
        <taxon>Chaetothyriales</taxon>
        <taxon>Trichomeriaceae</taxon>
        <taxon>Knufia</taxon>
    </lineage>
</organism>
<feature type="compositionally biased region" description="Acidic residues" evidence="13">
    <location>
        <begin position="826"/>
        <end position="836"/>
    </location>
</feature>
<dbReference type="SMART" id="SM00490">
    <property type="entry name" value="HELICc"/>
    <property type="match status" value="1"/>
</dbReference>
<dbReference type="CDD" id="cd17913">
    <property type="entry name" value="DEXQc_Suv3"/>
    <property type="match status" value="1"/>
</dbReference>
<dbReference type="GO" id="GO:0000965">
    <property type="term" value="P:mitochondrial RNA 3'-end processing"/>
    <property type="evidence" value="ECO:0007669"/>
    <property type="project" value="TreeGrafter"/>
</dbReference>
<reference evidence="15 16" key="1">
    <citation type="submission" date="2022-12" db="EMBL/GenBank/DDBJ databases">
        <title>Genomic features and morphological characterization of a novel Knufia sp. strain isolated from spacecraft assembly facility.</title>
        <authorList>
            <person name="Teixeira M."/>
            <person name="Chander A.M."/>
            <person name="Stajich J.E."/>
            <person name="Venkateswaran K."/>
        </authorList>
    </citation>
    <scope>NUCLEOTIDE SEQUENCE [LARGE SCALE GENOMIC DNA]</scope>
    <source>
        <strain evidence="15 16">FJI-L2-BK-P2</strain>
    </source>
</reference>
<evidence type="ECO:0000256" key="10">
    <source>
        <dbReference type="ARBA" id="ARBA00023128"/>
    </source>
</evidence>
<keyword evidence="9" id="KW-0809">Transit peptide</keyword>
<evidence type="ECO:0000259" key="14">
    <source>
        <dbReference type="PROSITE" id="PS51194"/>
    </source>
</evidence>
<dbReference type="Gene3D" id="1.20.58.1080">
    <property type="match status" value="1"/>
</dbReference>
<name>A0AAN8EPX1_9EURO</name>
<feature type="region of interest" description="Disordered" evidence="13">
    <location>
        <begin position="24"/>
        <end position="92"/>
    </location>
</feature>
<evidence type="ECO:0000256" key="11">
    <source>
        <dbReference type="ARBA" id="ARBA00047984"/>
    </source>
</evidence>
<dbReference type="InterPro" id="IPR041082">
    <property type="entry name" value="Suv3_C_1"/>
</dbReference>
<comment type="cofactor">
    <cofactor evidence="1">
        <name>Mn(2+)</name>
        <dbReference type="ChEBI" id="CHEBI:29035"/>
    </cofactor>
</comment>
<keyword evidence="5" id="KW-0547">Nucleotide-binding</keyword>
<comment type="cofactor">
    <cofactor evidence="2">
        <name>Mg(2+)</name>
        <dbReference type="ChEBI" id="CHEBI:18420"/>
    </cofactor>
</comment>
<dbReference type="Pfam" id="PF22527">
    <property type="entry name" value="DEXQc_Suv3"/>
    <property type="match status" value="1"/>
</dbReference>
<keyword evidence="6 15" id="KW-0378">Hydrolase</keyword>
<comment type="caution">
    <text evidence="15">The sequence shown here is derived from an EMBL/GenBank/DDBJ whole genome shotgun (WGS) entry which is preliminary data.</text>
</comment>
<dbReference type="GO" id="GO:0045025">
    <property type="term" value="C:mitochondrial degradosome"/>
    <property type="evidence" value="ECO:0007669"/>
    <property type="project" value="TreeGrafter"/>
</dbReference>
<dbReference type="Proteomes" id="UP001316803">
    <property type="component" value="Unassembled WGS sequence"/>
</dbReference>
<feature type="compositionally biased region" description="Basic and acidic residues" evidence="13">
    <location>
        <begin position="54"/>
        <end position="78"/>
    </location>
</feature>
<dbReference type="InterPro" id="IPR027417">
    <property type="entry name" value="P-loop_NTPase"/>
</dbReference>
<feature type="region of interest" description="Disordered" evidence="13">
    <location>
        <begin position="798"/>
        <end position="946"/>
    </location>
</feature>
<evidence type="ECO:0000256" key="4">
    <source>
        <dbReference type="ARBA" id="ARBA00012552"/>
    </source>
</evidence>
<comment type="catalytic activity">
    <reaction evidence="11">
        <text>ATP + H2O = ADP + phosphate + H(+)</text>
        <dbReference type="Rhea" id="RHEA:13065"/>
        <dbReference type="ChEBI" id="CHEBI:15377"/>
        <dbReference type="ChEBI" id="CHEBI:15378"/>
        <dbReference type="ChEBI" id="CHEBI:30616"/>
        <dbReference type="ChEBI" id="CHEBI:43474"/>
        <dbReference type="ChEBI" id="CHEBI:456216"/>
        <dbReference type="EC" id="3.6.4.13"/>
    </reaction>
</comment>
<dbReference type="FunFam" id="3.40.50.300:FF:000269">
    <property type="entry name" value="ATP-dependent RNA helicase SUPV3L1, mitochondrial"/>
    <property type="match status" value="1"/>
</dbReference>
<feature type="domain" description="Helicase C-terminal" evidence="14">
    <location>
        <begin position="380"/>
        <end position="544"/>
    </location>
</feature>
<keyword evidence="7 15" id="KW-0347">Helicase</keyword>
<dbReference type="InterPro" id="IPR044774">
    <property type="entry name" value="Suv3_DEXQc"/>
</dbReference>
<dbReference type="Pfam" id="PF12513">
    <property type="entry name" value="SUV3_C"/>
    <property type="match status" value="1"/>
</dbReference>
<dbReference type="SUPFAM" id="SSF52540">
    <property type="entry name" value="P-loop containing nucleoside triphosphate hydrolases"/>
    <property type="match status" value="1"/>
</dbReference>
<evidence type="ECO:0000256" key="5">
    <source>
        <dbReference type="ARBA" id="ARBA00022741"/>
    </source>
</evidence>
<keyword evidence="16" id="KW-1185">Reference proteome</keyword>
<evidence type="ECO:0000256" key="8">
    <source>
        <dbReference type="ARBA" id="ARBA00022840"/>
    </source>
</evidence>
<keyword evidence="8" id="KW-0067">ATP-binding</keyword>
<evidence type="ECO:0000256" key="3">
    <source>
        <dbReference type="ARBA" id="ARBA00004173"/>
    </source>
</evidence>